<dbReference type="EMBL" id="FXTA01000002">
    <property type="protein sequence ID" value="SMO61100.1"/>
    <property type="molecule type" value="Genomic_DNA"/>
</dbReference>
<evidence type="ECO:0008006" key="3">
    <source>
        <dbReference type="Google" id="ProtNLM"/>
    </source>
</evidence>
<proteinExistence type="predicted"/>
<dbReference type="RefSeq" id="WP_244289965.1">
    <property type="nucleotide sequence ID" value="NZ_FXTA01000002.1"/>
</dbReference>
<name>A0A521CR07_9FLAO</name>
<dbReference type="Pfam" id="PF14092">
    <property type="entry name" value="DUF4270"/>
    <property type="match status" value="1"/>
</dbReference>
<reference evidence="1 2" key="1">
    <citation type="submission" date="2017-05" db="EMBL/GenBank/DDBJ databases">
        <authorList>
            <person name="Varghese N."/>
            <person name="Submissions S."/>
        </authorList>
    </citation>
    <scope>NUCLEOTIDE SEQUENCE [LARGE SCALE GENOMIC DNA]</scope>
    <source>
        <strain evidence="1 2">DSM 19382</strain>
    </source>
</reference>
<evidence type="ECO:0000313" key="1">
    <source>
        <dbReference type="EMBL" id="SMO61100.1"/>
    </source>
</evidence>
<gene>
    <name evidence="1" type="ORF">SAMN06265349_102754</name>
</gene>
<protein>
    <recommendedName>
        <fullName evidence="3">DUF4270 family protein</fullName>
    </recommendedName>
</protein>
<evidence type="ECO:0000313" key="2">
    <source>
        <dbReference type="Proteomes" id="UP000317289"/>
    </source>
</evidence>
<dbReference type="Proteomes" id="UP000317289">
    <property type="component" value="Unassembled WGS sequence"/>
</dbReference>
<dbReference type="InterPro" id="IPR025366">
    <property type="entry name" value="DUF4270"/>
</dbReference>
<accession>A0A521CR07</accession>
<organism evidence="1 2">
    <name type="scientific">Flavobacterium resistens</name>
    <dbReference type="NCBI Taxonomy" id="443612"/>
    <lineage>
        <taxon>Bacteria</taxon>
        <taxon>Pseudomonadati</taxon>
        <taxon>Bacteroidota</taxon>
        <taxon>Flavobacteriia</taxon>
        <taxon>Flavobacteriales</taxon>
        <taxon>Flavobacteriaceae</taxon>
        <taxon>Flavobacterium</taxon>
    </lineage>
</organism>
<sequence length="443" mass="49204">MHKFILMFFFAITILSCGTDTDAGEFVVGSDYLAVNNKVILIDTVTVDMATINFDSLITSNKSRILVGNYDDPVFGKVKSNSYFQLAGNSYSLNSGGGSDTENVNYVFDSIAMILKYDNYYYGDTTKVQTLDIHRVMQTVKPNSEDENFYNNSSLTYNSESIGSISYKPRPIEKDSITIKMSDAFGSALFQKLKKREITDFDSFSEYLRGLVIVPSTSNSSSMIGFHVGTSKVRLYYSKYQADTEEISYVVDFTITDPERQFNAISSDKTGTLLQNLPISSSKLSSSLTDRQGFIQSGTGVACRIDFPNIKQLKSISDNGAIVNAELILKPVNNTYSSKYPLADSLSVFVADNLNRISASLVNSAGTTVYGILNKKSDEFNEDVGYSIPVGNFLQREMLKKSDARSSLILALPGIYKTVNRIVLGDQKHLNNKIQVKIYYISY</sequence>
<dbReference type="AlphaFoldDB" id="A0A521CR07"/>
<dbReference type="PROSITE" id="PS51257">
    <property type="entry name" value="PROKAR_LIPOPROTEIN"/>
    <property type="match status" value="1"/>
</dbReference>